<proteinExistence type="predicted"/>
<protein>
    <submittedName>
        <fullName evidence="1">Uncharacterized protein</fullName>
    </submittedName>
</protein>
<dbReference type="AlphaFoldDB" id="A0A1J5PQF4"/>
<comment type="caution">
    <text evidence="1">The sequence shown here is derived from an EMBL/GenBank/DDBJ whole genome shotgun (WGS) entry which is preliminary data.</text>
</comment>
<accession>A0A1J5PQF4</accession>
<dbReference type="EMBL" id="MLJW01004427">
    <property type="protein sequence ID" value="OIQ69983.1"/>
    <property type="molecule type" value="Genomic_DNA"/>
</dbReference>
<organism evidence="1">
    <name type="scientific">mine drainage metagenome</name>
    <dbReference type="NCBI Taxonomy" id="410659"/>
    <lineage>
        <taxon>unclassified sequences</taxon>
        <taxon>metagenomes</taxon>
        <taxon>ecological metagenomes</taxon>
    </lineage>
</organism>
<name>A0A1J5PQF4_9ZZZZ</name>
<sequence>MELSQGKTALSAVLLNQKGDAMRKTLVALAAVATLAISAAAPAHAQRGLGAAVAGGIIGGAIVGGAIAASPYPYGYGYGYGPGYYGPGYGYYGGPAYVAADPYGCYWQRQRFWDGYGWRFRRVRVCG</sequence>
<evidence type="ECO:0000313" key="1">
    <source>
        <dbReference type="EMBL" id="OIQ69983.1"/>
    </source>
</evidence>
<gene>
    <name evidence="1" type="ORF">GALL_484080</name>
</gene>
<reference evidence="1" key="1">
    <citation type="submission" date="2016-10" db="EMBL/GenBank/DDBJ databases">
        <title>Sequence of Gallionella enrichment culture.</title>
        <authorList>
            <person name="Poehlein A."/>
            <person name="Muehling M."/>
            <person name="Daniel R."/>
        </authorList>
    </citation>
    <scope>NUCLEOTIDE SEQUENCE</scope>
</reference>